<feature type="transmembrane region" description="Helical" evidence="2">
    <location>
        <begin position="125"/>
        <end position="146"/>
    </location>
</feature>
<comment type="caution">
    <text evidence="3">The sequence shown here is derived from an EMBL/GenBank/DDBJ whole genome shotgun (WGS) entry which is preliminary data.</text>
</comment>
<accession>A0ABR4MZK3</accession>
<keyword evidence="2" id="KW-0472">Membrane</keyword>
<dbReference type="EMBL" id="JADGIZ020000059">
    <property type="protein sequence ID" value="KAL2912701.1"/>
    <property type="molecule type" value="Genomic_DNA"/>
</dbReference>
<feature type="transmembrane region" description="Helical" evidence="2">
    <location>
        <begin position="166"/>
        <end position="186"/>
    </location>
</feature>
<proteinExistence type="predicted"/>
<feature type="transmembrane region" description="Helical" evidence="2">
    <location>
        <begin position="20"/>
        <end position="44"/>
    </location>
</feature>
<feature type="transmembrane region" description="Helical" evidence="2">
    <location>
        <begin position="230"/>
        <end position="254"/>
    </location>
</feature>
<evidence type="ECO:0000313" key="4">
    <source>
        <dbReference type="EMBL" id="KAL2919345.1"/>
    </source>
</evidence>
<evidence type="ECO:0000256" key="2">
    <source>
        <dbReference type="SAM" id="Phobius"/>
    </source>
</evidence>
<evidence type="ECO:0008006" key="6">
    <source>
        <dbReference type="Google" id="ProtNLM"/>
    </source>
</evidence>
<keyword evidence="5" id="KW-1185">Reference proteome</keyword>
<dbReference type="EMBL" id="JADGIZ020000003">
    <property type="protein sequence ID" value="KAL2919345.1"/>
    <property type="molecule type" value="Genomic_DNA"/>
</dbReference>
<evidence type="ECO:0000313" key="5">
    <source>
        <dbReference type="Proteomes" id="UP001527925"/>
    </source>
</evidence>
<reference evidence="3 5" key="1">
    <citation type="submission" date="2023-09" db="EMBL/GenBank/DDBJ databases">
        <title>Pangenome analysis of Batrachochytrium dendrobatidis and related Chytrids.</title>
        <authorList>
            <person name="Yacoub M.N."/>
            <person name="Stajich J.E."/>
            <person name="James T.Y."/>
        </authorList>
    </citation>
    <scope>NUCLEOTIDE SEQUENCE [LARGE SCALE GENOMIC DNA]</scope>
    <source>
        <strain evidence="3 5">JEL0888</strain>
    </source>
</reference>
<feature type="transmembrane region" description="Helical" evidence="2">
    <location>
        <begin position="86"/>
        <end position="104"/>
    </location>
</feature>
<keyword evidence="2" id="KW-1133">Transmembrane helix</keyword>
<evidence type="ECO:0000256" key="1">
    <source>
        <dbReference type="SAM" id="MobiDB-lite"/>
    </source>
</evidence>
<evidence type="ECO:0000313" key="3">
    <source>
        <dbReference type="EMBL" id="KAL2912701.1"/>
    </source>
</evidence>
<feature type="transmembrane region" description="Helical" evidence="2">
    <location>
        <begin position="56"/>
        <end position="80"/>
    </location>
</feature>
<sequence length="328" mass="35011">MSGFFDSNILLWYARPRFAYAIEYVGLASEIVALLCAVGNCAFLAAKIRKASASGLLKGLLVVTLLVAATTAAHLCLLYWTFTPAALFAVSAGCTVAQITLVMVETDQIKTLVPNVDSRVVIALRVVNAVLFVTLGPPALLRGILFIDANAAGVVPAWYRAADVPWITYVMFYDFAVSVFILLSIWRASSNTLRHQPPSSSQGSASQQAAGGQTSAIEIRADFRAKIRNTVVWLALFFVADIVGVVAHALYFYFSDVPTSPRNLIARAYIQIGVAAGDPHVVFIPLTLYNATQIVLASHGRAGSTSGRSKRGSVASKGKSIKGPTTTP</sequence>
<feature type="region of interest" description="Disordered" evidence="1">
    <location>
        <begin position="301"/>
        <end position="328"/>
    </location>
</feature>
<organism evidence="3 5">
    <name type="scientific">Polyrhizophydium stewartii</name>
    <dbReference type="NCBI Taxonomy" id="2732419"/>
    <lineage>
        <taxon>Eukaryota</taxon>
        <taxon>Fungi</taxon>
        <taxon>Fungi incertae sedis</taxon>
        <taxon>Chytridiomycota</taxon>
        <taxon>Chytridiomycota incertae sedis</taxon>
        <taxon>Chytridiomycetes</taxon>
        <taxon>Rhizophydiales</taxon>
        <taxon>Rhizophydiales incertae sedis</taxon>
        <taxon>Polyrhizophydium</taxon>
    </lineage>
</organism>
<name>A0ABR4MZK3_9FUNG</name>
<dbReference type="Proteomes" id="UP001527925">
    <property type="component" value="Unassembled WGS sequence"/>
</dbReference>
<protein>
    <recommendedName>
        <fullName evidence="6">G protein-coupled receptor</fullName>
    </recommendedName>
</protein>
<gene>
    <name evidence="4" type="ORF">HK105_200988</name>
    <name evidence="3" type="ORF">HK105_207809</name>
</gene>
<keyword evidence="2" id="KW-0812">Transmembrane</keyword>